<reference evidence="11 12" key="1">
    <citation type="submission" date="2015-07" db="EMBL/GenBank/DDBJ databases">
        <title>Genome sequence of Levilinea saccharolytica DSM 16555.</title>
        <authorList>
            <person name="Hemp J."/>
            <person name="Ward L.M."/>
            <person name="Pace L.A."/>
            <person name="Fischer W.W."/>
        </authorList>
    </citation>
    <scope>NUCLEOTIDE SEQUENCE [LARGE SCALE GENOMIC DNA]</scope>
    <source>
        <strain evidence="11 12">KIBI-1</strain>
    </source>
</reference>
<dbReference type="InterPro" id="IPR025862">
    <property type="entry name" value="SelA_trans_N_dom"/>
</dbReference>
<dbReference type="Pfam" id="PF03841">
    <property type="entry name" value="SelA"/>
    <property type="match status" value="1"/>
</dbReference>
<evidence type="ECO:0000256" key="4">
    <source>
        <dbReference type="ARBA" id="ARBA00022898"/>
    </source>
</evidence>
<dbReference type="Pfam" id="PF12390">
    <property type="entry name" value="Se-cys_synth_N"/>
    <property type="match status" value="1"/>
</dbReference>
<dbReference type="UniPathway" id="UPA00906">
    <property type="reaction ID" value="UER00896"/>
</dbReference>
<dbReference type="EMBL" id="LGCM01000017">
    <property type="protein sequence ID" value="KPL88188.1"/>
    <property type="molecule type" value="Genomic_DNA"/>
</dbReference>
<dbReference type="EC" id="2.9.1.1" evidence="8"/>
<dbReference type="PANTHER" id="PTHR32328">
    <property type="entry name" value="L-SERYL-TRNA(SEC) SELENIUM TRANSFERASE"/>
    <property type="match status" value="1"/>
</dbReference>
<dbReference type="InterPro" id="IPR015421">
    <property type="entry name" value="PyrdxlP-dep_Trfase_major"/>
</dbReference>
<dbReference type="Proteomes" id="UP000050501">
    <property type="component" value="Unassembled WGS sequence"/>
</dbReference>
<keyword evidence="6 8" id="KW-0711">Selenium</keyword>
<evidence type="ECO:0000256" key="8">
    <source>
        <dbReference type="HAMAP-Rule" id="MF_00423"/>
    </source>
</evidence>
<evidence type="ECO:0000256" key="6">
    <source>
        <dbReference type="ARBA" id="ARBA00023266"/>
    </source>
</evidence>
<evidence type="ECO:0000256" key="1">
    <source>
        <dbReference type="ARBA" id="ARBA00001933"/>
    </source>
</evidence>
<feature type="modified residue" description="N6-(pyridoxal phosphate)lysine" evidence="8 9">
    <location>
        <position position="290"/>
    </location>
</feature>
<comment type="function">
    <text evidence="8">Converts seryl-tRNA(Sec) to selenocysteinyl-tRNA(Sec) required for selenoprotein biosynthesis.</text>
</comment>
<sequence length="463" mass="49950">MSDLRELPSVDQLLQTRTAAELVAGYGRGLTLRAIRETLAQVRIEFQAGGTIPQGTLLLERVRMRLESWLAPTLMAVINATGVVLHTNLGRAPLSREAVRAVQVVGGGYSTLEFDLPKGSRGSRSVHAEALLKLLTGAEAALVVNNNAAAVLLALSALAKGKRVVIARNQLVEIGGGFRVPDVMRQSGAKLVEVGTTNRVHLRDYEDALDGQPAAVVMRAHSSNFRIIGFTSEPEFKDIVQTAHGRGAVVLDDLGSGTFLDTARFGLAHEPTIQEAMEAGADLICFSGDKLLGGPQAGIVVGKAELVAKIKKHPLARAVRADKLCLSALSATLTHYLRDEAEREIPVWQMIGYTPEALRARALRWVEETGHGEVLSGESTVGGGSLPEETLPTYLYALAVRQPGKFLARLRKTNPPIIARIQEDRVVFDPRTVLPDQEGAFLVGLKNVLNEFKSQLNHDRSAT</sequence>
<organism evidence="11 12">
    <name type="scientific">Levilinea saccharolytica</name>
    <dbReference type="NCBI Taxonomy" id="229921"/>
    <lineage>
        <taxon>Bacteria</taxon>
        <taxon>Bacillati</taxon>
        <taxon>Chloroflexota</taxon>
        <taxon>Anaerolineae</taxon>
        <taxon>Anaerolineales</taxon>
        <taxon>Anaerolineaceae</taxon>
        <taxon>Levilinea</taxon>
    </lineage>
</organism>
<evidence type="ECO:0000313" key="11">
    <source>
        <dbReference type="EMBL" id="KPL88188.1"/>
    </source>
</evidence>
<dbReference type="Gene3D" id="3.40.640.10">
    <property type="entry name" value="Type I PLP-dependent aspartate aminotransferase-like (Major domain)"/>
    <property type="match status" value="1"/>
</dbReference>
<dbReference type="Gene3D" id="3.90.1150.180">
    <property type="match status" value="1"/>
</dbReference>
<comment type="similarity">
    <text evidence="7 8">Belongs to the SelA family.</text>
</comment>
<comment type="subcellular location">
    <subcellularLocation>
        <location evidence="8">Cytoplasm</location>
    </subcellularLocation>
</comment>
<dbReference type="PANTHER" id="PTHR32328:SF0">
    <property type="entry name" value="L-SERYL-TRNA(SEC) SELENIUM TRANSFERASE"/>
    <property type="match status" value="1"/>
</dbReference>
<dbReference type="GO" id="GO:0001514">
    <property type="term" value="P:selenocysteine incorporation"/>
    <property type="evidence" value="ECO:0007669"/>
    <property type="project" value="UniProtKB-UniRule"/>
</dbReference>
<dbReference type="GO" id="GO:0004125">
    <property type="term" value="F:L-seryl-tRNA(Sec) selenium transferase activity"/>
    <property type="evidence" value="ECO:0007669"/>
    <property type="project" value="UniProtKB-UniRule"/>
</dbReference>
<gene>
    <name evidence="8" type="primary">selA</name>
    <name evidence="11" type="ORF">ADN01_03925</name>
</gene>
<dbReference type="RefSeq" id="WP_062418254.1">
    <property type="nucleotide sequence ID" value="NZ_DF967974.1"/>
</dbReference>
<dbReference type="SUPFAM" id="SSF53383">
    <property type="entry name" value="PLP-dependent transferases"/>
    <property type="match status" value="1"/>
</dbReference>
<evidence type="ECO:0000256" key="3">
    <source>
        <dbReference type="ARBA" id="ARBA00022679"/>
    </source>
</evidence>
<keyword evidence="2 8" id="KW-0963">Cytoplasm</keyword>
<accession>A0A0P6XWV2</accession>
<keyword evidence="5 8" id="KW-0648">Protein biosynthesis</keyword>
<comment type="catalytic activity">
    <reaction evidence="8">
        <text>L-seryl-tRNA(Sec) + selenophosphate + H(+) = L-selenocysteinyl-tRNA(Sec) + phosphate</text>
        <dbReference type="Rhea" id="RHEA:22728"/>
        <dbReference type="Rhea" id="RHEA-COMP:9742"/>
        <dbReference type="Rhea" id="RHEA-COMP:9743"/>
        <dbReference type="ChEBI" id="CHEBI:15378"/>
        <dbReference type="ChEBI" id="CHEBI:16144"/>
        <dbReference type="ChEBI" id="CHEBI:43474"/>
        <dbReference type="ChEBI" id="CHEBI:78533"/>
        <dbReference type="ChEBI" id="CHEBI:78573"/>
        <dbReference type="EC" id="2.9.1.1"/>
    </reaction>
</comment>
<keyword evidence="12" id="KW-1185">Reference proteome</keyword>
<dbReference type="AlphaFoldDB" id="A0A0P6XWV2"/>
<dbReference type="PATRIC" id="fig|229921.5.peg.2356"/>
<keyword evidence="3 8" id="KW-0808">Transferase</keyword>
<comment type="caution">
    <text evidence="11">The sequence shown here is derived from an EMBL/GenBank/DDBJ whole genome shotgun (WGS) entry which is preliminary data.</text>
</comment>
<dbReference type="InterPro" id="IPR015424">
    <property type="entry name" value="PyrdxlP-dep_Trfase"/>
</dbReference>
<evidence type="ECO:0000256" key="2">
    <source>
        <dbReference type="ARBA" id="ARBA00022490"/>
    </source>
</evidence>
<dbReference type="STRING" id="229921.ADN01_03925"/>
<proteinExistence type="inferred from homology"/>
<dbReference type="HAMAP" id="MF_00423">
    <property type="entry name" value="SelA"/>
    <property type="match status" value="1"/>
</dbReference>
<evidence type="ECO:0000259" key="10">
    <source>
        <dbReference type="Pfam" id="PF12390"/>
    </source>
</evidence>
<evidence type="ECO:0000256" key="5">
    <source>
        <dbReference type="ARBA" id="ARBA00022917"/>
    </source>
</evidence>
<dbReference type="InterPro" id="IPR004534">
    <property type="entry name" value="SelA_trans"/>
</dbReference>
<dbReference type="NCBIfam" id="TIGR00474">
    <property type="entry name" value="selA"/>
    <property type="match status" value="1"/>
</dbReference>
<dbReference type="OrthoDB" id="9787096at2"/>
<evidence type="ECO:0000256" key="9">
    <source>
        <dbReference type="PIRSR" id="PIRSR618319-50"/>
    </source>
</evidence>
<comment type="cofactor">
    <cofactor evidence="1 8 9">
        <name>pyridoxal 5'-phosphate</name>
        <dbReference type="ChEBI" id="CHEBI:597326"/>
    </cofactor>
</comment>
<comment type="pathway">
    <text evidence="8">Aminoacyl-tRNA biosynthesis; selenocysteinyl-tRNA(Sec) biosynthesis; selenocysteinyl-tRNA(Sec) from L-seryl-tRNA(Sec) (bacterial route): step 1/1.</text>
</comment>
<dbReference type="GO" id="GO:0005737">
    <property type="term" value="C:cytoplasm"/>
    <property type="evidence" value="ECO:0007669"/>
    <property type="project" value="UniProtKB-SubCell"/>
</dbReference>
<name>A0A0P6XWV2_9CHLR</name>
<feature type="domain" description="L-seryl-tRNA selenium transferase N-terminal" evidence="10">
    <location>
        <begin position="4"/>
        <end position="43"/>
    </location>
</feature>
<dbReference type="GO" id="GO:0001717">
    <property type="term" value="P:conversion of seryl-tRNAsec to selenocys-tRNAsec"/>
    <property type="evidence" value="ECO:0007669"/>
    <property type="project" value="UniProtKB-UniRule"/>
</dbReference>
<evidence type="ECO:0000256" key="7">
    <source>
        <dbReference type="ARBA" id="ARBA00044507"/>
    </source>
</evidence>
<dbReference type="InterPro" id="IPR018319">
    <property type="entry name" value="SelA-like"/>
</dbReference>
<protein>
    <recommendedName>
        <fullName evidence="8">L-seryl-tRNA(Sec) selenium transferase</fullName>
        <ecNumber evidence="8">2.9.1.1</ecNumber>
    </recommendedName>
    <alternativeName>
        <fullName evidence="8">Selenocysteine synthase</fullName>
        <shortName evidence="8">Sec synthase</shortName>
    </alternativeName>
    <alternativeName>
        <fullName evidence="8">Selenocysteinyl-tRNA(Sec) synthase</fullName>
    </alternativeName>
</protein>
<keyword evidence="4 8" id="KW-0663">Pyridoxal phosphate</keyword>
<evidence type="ECO:0000313" key="12">
    <source>
        <dbReference type="Proteomes" id="UP000050501"/>
    </source>
</evidence>